<gene>
    <name evidence="1" type="ORF">B597_013135</name>
</gene>
<name>A0A061JQB4_STUST</name>
<proteinExistence type="predicted"/>
<evidence type="ECO:0000313" key="2">
    <source>
        <dbReference type="Proteomes" id="UP000026923"/>
    </source>
</evidence>
<sequence length="57" mass="5879">MSVLQGLMGRLSALSGLCANPKRAFKPDGENGSRLAIAVTCSSALTEKDLQAADENA</sequence>
<accession>A0A061JQB4</accession>
<dbReference type="eggNOG" id="ENOG5031IF7">
    <property type="taxonomic scope" value="Bacteria"/>
</dbReference>
<dbReference type="HOGENOM" id="CLU_2993363_0_0_6"/>
<dbReference type="Proteomes" id="UP000026923">
    <property type="component" value="Unassembled WGS sequence"/>
</dbReference>
<evidence type="ECO:0000313" key="1">
    <source>
        <dbReference type="EMBL" id="EWC40833.1"/>
    </source>
</evidence>
<protein>
    <submittedName>
        <fullName evidence="1">Uncharacterized protein</fullName>
    </submittedName>
</protein>
<organism evidence="1 2">
    <name type="scientific">Stutzerimonas stutzeri KOS6</name>
    <dbReference type="NCBI Taxonomy" id="1218352"/>
    <lineage>
        <taxon>Bacteria</taxon>
        <taxon>Pseudomonadati</taxon>
        <taxon>Pseudomonadota</taxon>
        <taxon>Gammaproteobacteria</taxon>
        <taxon>Pseudomonadales</taxon>
        <taxon>Pseudomonadaceae</taxon>
        <taxon>Stutzerimonas</taxon>
    </lineage>
</organism>
<dbReference type="AlphaFoldDB" id="A0A061JQB4"/>
<comment type="caution">
    <text evidence="1">The sequence shown here is derived from an EMBL/GenBank/DDBJ whole genome shotgun (WGS) entry which is preliminary data.</text>
</comment>
<dbReference type="EMBL" id="AMCZ02000016">
    <property type="protein sequence ID" value="EWC40833.1"/>
    <property type="molecule type" value="Genomic_DNA"/>
</dbReference>
<reference evidence="1 2" key="1">
    <citation type="journal article" date="2013" name="Genome Announc.">
        <title>Draft Genome of the Nitrogen-Fixing Bacterium Pseudomonas stutzeri Strain KOS6 Isolated from Industrial Hydrocarbon Sludge.</title>
        <authorList>
            <person name="Grigoryeva T.V."/>
            <person name="Laikov A.V."/>
            <person name="Naumova R.P."/>
            <person name="Manolov A.I."/>
            <person name="Larin A.K."/>
            <person name="Karpova I.Y."/>
            <person name="Semashko T.A."/>
            <person name="Alexeev D.G."/>
            <person name="Kostryukova E.S."/>
            <person name="Muller R."/>
            <person name="Govorun V.M."/>
        </authorList>
    </citation>
    <scope>NUCLEOTIDE SEQUENCE [LARGE SCALE GENOMIC DNA]</scope>
    <source>
        <strain evidence="1 2">KOS6</strain>
    </source>
</reference>